<dbReference type="EMBL" id="MU128909">
    <property type="protein sequence ID" value="KAF9521045.1"/>
    <property type="molecule type" value="Genomic_DNA"/>
</dbReference>
<evidence type="ECO:0000256" key="1">
    <source>
        <dbReference type="SAM" id="MobiDB-lite"/>
    </source>
</evidence>
<evidence type="ECO:0000313" key="2">
    <source>
        <dbReference type="EMBL" id="KAF9521045.1"/>
    </source>
</evidence>
<dbReference type="Proteomes" id="UP000886523">
    <property type="component" value="Unassembled WGS sequence"/>
</dbReference>
<dbReference type="AlphaFoldDB" id="A0A9P6BBK3"/>
<keyword evidence="3" id="KW-1185">Reference proteome</keyword>
<protein>
    <submittedName>
        <fullName evidence="2">Uncharacterized protein</fullName>
    </submittedName>
</protein>
<name>A0A9P6BBK3_9AGAM</name>
<sequence>MTLQDRPRPDLGDIRFPTFHKDVFPWNGYQHASKPIIHVYANHTREGTNRRSGKGFHSPIDLTNSLYDGQSRRLLRERTLIVLPRPTISMGIENLARIVRVATGRRDGHTPQNSQLRIGWGYSVTQSPPRLNKAAKSQYNESGSIRTPTTHRVDATAIFKNARKDEHTPRNGPPDVPISTDSQEMREDDLMKTRSSFAIAQNRYKDRFQVVLPMSFITSLSLWLIESTVILYNATSLNPTRDNHGKQGCRLPQKVALVRDKAYHRQIDYTVDWPNHKTTDTGYNFSMIRARKPCDSTPKLELNEDELVKMFVSVKLELMAKSTRDEGWVVIKYEPEGGIEDNKTNDESWDPQSGVCQYTRTCNPGNPSGYRGPHNLSIPLQPPSNSNLVMNEEEERNHLWESYFHYKMASQSCPQFNPGHTKFSQTYEDVQELTCPRTRAKVLKSPLTLMRETGRPGAAILTNETPEPGHDVVEPRKPNTIDERVTRTEFGSYGVAQAPTQVNLFQGPNAHEARPKQRAGLGSSLELIVRTTPKSSCHRIEDP</sequence>
<feature type="region of interest" description="Disordered" evidence="1">
    <location>
        <begin position="160"/>
        <end position="181"/>
    </location>
</feature>
<proteinExistence type="predicted"/>
<reference evidence="2" key="1">
    <citation type="journal article" date="2020" name="Nat. Commun.">
        <title>Large-scale genome sequencing of mycorrhizal fungi provides insights into the early evolution of symbiotic traits.</title>
        <authorList>
            <person name="Miyauchi S."/>
            <person name="Kiss E."/>
            <person name="Kuo A."/>
            <person name="Drula E."/>
            <person name="Kohler A."/>
            <person name="Sanchez-Garcia M."/>
            <person name="Morin E."/>
            <person name="Andreopoulos B."/>
            <person name="Barry K.W."/>
            <person name="Bonito G."/>
            <person name="Buee M."/>
            <person name="Carver A."/>
            <person name="Chen C."/>
            <person name="Cichocki N."/>
            <person name="Clum A."/>
            <person name="Culley D."/>
            <person name="Crous P.W."/>
            <person name="Fauchery L."/>
            <person name="Girlanda M."/>
            <person name="Hayes R.D."/>
            <person name="Keri Z."/>
            <person name="LaButti K."/>
            <person name="Lipzen A."/>
            <person name="Lombard V."/>
            <person name="Magnuson J."/>
            <person name="Maillard F."/>
            <person name="Murat C."/>
            <person name="Nolan M."/>
            <person name="Ohm R.A."/>
            <person name="Pangilinan J."/>
            <person name="Pereira M.F."/>
            <person name="Perotto S."/>
            <person name="Peter M."/>
            <person name="Pfister S."/>
            <person name="Riley R."/>
            <person name="Sitrit Y."/>
            <person name="Stielow J.B."/>
            <person name="Szollosi G."/>
            <person name="Zifcakova L."/>
            <person name="Stursova M."/>
            <person name="Spatafora J.W."/>
            <person name="Tedersoo L."/>
            <person name="Vaario L.M."/>
            <person name="Yamada A."/>
            <person name="Yan M."/>
            <person name="Wang P."/>
            <person name="Xu J."/>
            <person name="Bruns T."/>
            <person name="Baldrian P."/>
            <person name="Vilgalys R."/>
            <person name="Dunand C."/>
            <person name="Henrissat B."/>
            <person name="Grigoriev I.V."/>
            <person name="Hibbett D."/>
            <person name="Nagy L.G."/>
            <person name="Martin F.M."/>
        </authorList>
    </citation>
    <scope>NUCLEOTIDE SEQUENCE</scope>
    <source>
        <strain evidence="2">UP504</strain>
    </source>
</reference>
<organism evidence="2 3">
    <name type="scientific">Hydnum rufescens UP504</name>
    <dbReference type="NCBI Taxonomy" id="1448309"/>
    <lineage>
        <taxon>Eukaryota</taxon>
        <taxon>Fungi</taxon>
        <taxon>Dikarya</taxon>
        <taxon>Basidiomycota</taxon>
        <taxon>Agaricomycotina</taxon>
        <taxon>Agaricomycetes</taxon>
        <taxon>Cantharellales</taxon>
        <taxon>Hydnaceae</taxon>
        <taxon>Hydnum</taxon>
    </lineage>
</organism>
<gene>
    <name evidence="2" type="ORF">BS47DRAFT_1356999</name>
</gene>
<evidence type="ECO:0000313" key="3">
    <source>
        <dbReference type="Proteomes" id="UP000886523"/>
    </source>
</evidence>
<comment type="caution">
    <text evidence="2">The sequence shown here is derived from an EMBL/GenBank/DDBJ whole genome shotgun (WGS) entry which is preliminary data.</text>
</comment>
<accession>A0A9P6BBK3</accession>